<feature type="transmembrane region" description="Helical" evidence="2">
    <location>
        <begin position="241"/>
        <end position="260"/>
    </location>
</feature>
<reference evidence="4 5" key="1">
    <citation type="journal article" date="2019" name="Sci. Rep.">
        <title>Comparative genomics of chytrid fungi reveal insights into the obligate biotrophic and pathogenic lifestyle of Synchytrium endobioticum.</title>
        <authorList>
            <person name="van de Vossenberg B.T.L.H."/>
            <person name="Warris S."/>
            <person name="Nguyen H.D.T."/>
            <person name="van Gent-Pelzer M.P.E."/>
            <person name="Joly D.L."/>
            <person name="van de Geest H.C."/>
            <person name="Bonants P.J.M."/>
            <person name="Smith D.S."/>
            <person name="Levesque C.A."/>
            <person name="van der Lee T.A.J."/>
        </authorList>
    </citation>
    <scope>NUCLEOTIDE SEQUENCE [LARGE SCALE GENOMIC DNA]</scope>
    <source>
        <strain evidence="4 5">CBS 809.83</strain>
    </source>
</reference>
<proteinExistence type="predicted"/>
<feature type="domain" description="Acyltransferase 3" evidence="3">
    <location>
        <begin position="80"/>
        <end position="454"/>
    </location>
</feature>
<organism evidence="4 5">
    <name type="scientific">Powellomyces hirtus</name>
    <dbReference type="NCBI Taxonomy" id="109895"/>
    <lineage>
        <taxon>Eukaryota</taxon>
        <taxon>Fungi</taxon>
        <taxon>Fungi incertae sedis</taxon>
        <taxon>Chytridiomycota</taxon>
        <taxon>Chytridiomycota incertae sedis</taxon>
        <taxon>Chytridiomycetes</taxon>
        <taxon>Spizellomycetales</taxon>
        <taxon>Powellomycetaceae</taxon>
        <taxon>Powellomyces</taxon>
    </lineage>
</organism>
<dbReference type="GO" id="GO:0016747">
    <property type="term" value="F:acyltransferase activity, transferring groups other than amino-acyl groups"/>
    <property type="evidence" value="ECO:0007669"/>
    <property type="project" value="InterPro"/>
</dbReference>
<evidence type="ECO:0000259" key="3">
    <source>
        <dbReference type="Pfam" id="PF01757"/>
    </source>
</evidence>
<feature type="transmembrane region" description="Helical" evidence="2">
    <location>
        <begin position="272"/>
        <end position="295"/>
    </location>
</feature>
<dbReference type="EMBL" id="QEAQ01000187">
    <property type="protein sequence ID" value="TPX53831.1"/>
    <property type="molecule type" value="Genomic_DNA"/>
</dbReference>
<evidence type="ECO:0000256" key="2">
    <source>
        <dbReference type="SAM" id="Phobius"/>
    </source>
</evidence>
<gene>
    <name evidence="4" type="ORF">PhCBS80983_g06147</name>
</gene>
<feature type="transmembrane region" description="Helical" evidence="2">
    <location>
        <begin position="406"/>
        <end position="426"/>
    </location>
</feature>
<sequence>MAVVPPSPAVADNDEAPKVFPLSSHTPARLSPISVIDIERGIMLPSPPPTTPKTTSLEERTAVATTQKTKSLSAPTAKLDYLEGLRGIAAWIVVTHHFAYENLLFKDTVADWGEFIGYFANLFVHGKFAVSLFFVLSGRVLGIGYLKSPSAQRLASAFLRRPFRLIIPVIGALWVHWFMYRVGAYEPAGTAASYWGNWLGVRYSIDRIKENPPSFIGQFLLGLTTFLPRGKLPAFPNDPTWTLGLELQGSFVVFVLSLVAKSYHHHRYIIQVLFILWSFWTQSWNVSFATGLLLADLAHSGYFARIRKASWWIHYPLRIILAFIFIVTVCYFPVISPEIAAYSVRWSLDLGNAKIGMLPGWNWDMWDPLTYFAAFALLTLMEITPSMQRVFQIPPIRFLGKVSFGLYLLHMTVYATFGSIMIIALYNPNAAIMPEWLKLTIVYFTTLAVMIALSYVFHLTFDNWSMTAGFSMHQLLSDPDWSRAKVRTYAIALLKRNSPRAWMRRVRNKMRPMFNFRRRKQHQEQTPLSPGGQLDVEPIDIHIPSRQ</sequence>
<keyword evidence="2" id="KW-1133">Transmembrane helix</keyword>
<dbReference type="InterPro" id="IPR002656">
    <property type="entry name" value="Acyl_transf_3_dom"/>
</dbReference>
<name>A0A507DQW6_9FUNG</name>
<dbReference type="Pfam" id="PF01757">
    <property type="entry name" value="Acyl_transf_3"/>
    <property type="match status" value="1"/>
</dbReference>
<dbReference type="InterPro" id="IPR050879">
    <property type="entry name" value="Acyltransferase_3"/>
</dbReference>
<keyword evidence="5" id="KW-1185">Reference proteome</keyword>
<dbReference type="Proteomes" id="UP000318582">
    <property type="component" value="Unassembled WGS sequence"/>
</dbReference>
<dbReference type="PANTHER" id="PTHR23028">
    <property type="entry name" value="ACETYLTRANSFERASE"/>
    <property type="match status" value="1"/>
</dbReference>
<feature type="transmembrane region" description="Helical" evidence="2">
    <location>
        <begin position="315"/>
        <end position="334"/>
    </location>
</feature>
<evidence type="ECO:0000256" key="1">
    <source>
        <dbReference type="SAM" id="MobiDB-lite"/>
    </source>
</evidence>
<dbReference type="AlphaFoldDB" id="A0A507DQW6"/>
<dbReference type="STRING" id="109895.A0A507DQW6"/>
<evidence type="ECO:0000313" key="4">
    <source>
        <dbReference type="EMBL" id="TPX53831.1"/>
    </source>
</evidence>
<feature type="transmembrane region" description="Helical" evidence="2">
    <location>
        <begin position="115"/>
        <end position="141"/>
    </location>
</feature>
<feature type="transmembrane region" description="Helical" evidence="2">
    <location>
        <begin position="162"/>
        <end position="180"/>
    </location>
</feature>
<evidence type="ECO:0000313" key="5">
    <source>
        <dbReference type="Proteomes" id="UP000318582"/>
    </source>
</evidence>
<feature type="region of interest" description="Disordered" evidence="1">
    <location>
        <begin position="517"/>
        <end position="547"/>
    </location>
</feature>
<accession>A0A507DQW6</accession>
<keyword evidence="2" id="KW-0472">Membrane</keyword>
<comment type="caution">
    <text evidence="4">The sequence shown here is derived from an EMBL/GenBank/DDBJ whole genome shotgun (WGS) entry which is preliminary data.</text>
</comment>
<keyword evidence="2" id="KW-0812">Transmembrane</keyword>
<protein>
    <recommendedName>
        <fullName evidence="3">Acyltransferase 3 domain-containing protein</fullName>
    </recommendedName>
</protein>
<dbReference type="PANTHER" id="PTHR23028:SF134">
    <property type="entry name" value="PUTATIVE (AFU_ORTHOLOGUE AFUA_4G08520)-RELATED"/>
    <property type="match status" value="1"/>
</dbReference>
<feature type="transmembrane region" description="Helical" evidence="2">
    <location>
        <begin position="441"/>
        <end position="461"/>
    </location>
</feature>